<dbReference type="GO" id="GO:0006790">
    <property type="term" value="P:sulfur compound metabolic process"/>
    <property type="evidence" value="ECO:0007669"/>
    <property type="project" value="TreeGrafter"/>
</dbReference>
<dbReference type="PROSITE" id="PS51084">
    <property type="entry name" value="HIT_2"/>
    <property type="match status" value="1"/>
</dbReference>
<dbReference type="Proteomes" id="UP000234323">
    <property type="component" value="Unassembled WGS sequence"/>
</dbReference>
<dbReference type="PANTHER" id="PTHR47670:SF1">
    <property type="entry name" value="ADENYLYLSULFATASE HINT3"/>
    <property type="match status" value="1"/>
</dbReference>
<gene>
    <name evidence="5" type="ORF">RhiirA4_526177</name>
</gene>
<dbReference type="InterPro" id="IPR001310">
    <property type="entry name" value="Histidine_triad_HIT"/>
</dbReference>
<dbReference type="VEuPathDB" id="FungiDB:RhiirA1_416684"/>
<evidence type="ECO:0000256" key="3">
    <source>
        <dbReference type="PROSITE-ProRule" id="PRU00464"/>
    </source>
</evidence>
<dbReference type="PRINTS" id="PR00332">
    <property type="entry name" value="HISTRIAD"/>
</dbReference>
<dbReference type="InterPro" id="IPR036265">
    <property type="entry name" value="HIT-like_sf"/>
</dbReference>
<dbReference type="PANTHER" id="PTHR47670">
    <property type="entry name" value="ADENYLYLSULFATASE HINT3"/>
    <property type="match status" value="1"/>
</dbReference>
<evidence type="ECO:0000256" key="2">
    <source>
        <dbReference type="PIRSR" id="PIRSR601310-3"/>
    </source>
</evidence>
<dbReference type="Pfam" id="PF01230">
    <property type="entry name" value="HIT"/>
    <property type="match status" value="1"/>
</dbReference>
<feature type="active site" description="Tele-AMP-histidine intermediate" evidence="1">
    <location>
        <position position="132"/>
    </location>
</feature>
<keyword evidence="6" id="KW-1185">Reference proteome</keyword>
<dbReference type="InterPro" id="IPR011146">
    <property type="entry name" value="HIT-like"/>
</dbReference>
<dbReference type="VEuPathDB" id="FungiDB:FUN_000491"/>
<dbReference type="SUPFAM" id="SSF54197">
    <property type="entry name" value="HIT-like"/>
    <property type="match status" value="1"/>
</dbReference>
<evidence type="ECO:0000313" key="5">
    <source>
        <dbReference type="EMBL" id="PKY48852.1"/>
    </source>
</evidence>
<organism evidence="5 6">
    <name type="scientific">Rhizophagus irregularis</name>
    <dbReference type="NCBI Taxonomy" id="588596"/>
    <lineage>
        <taxon>Eukaryota</taxon>
        <taxon>Fungi</taxon>
        <taxon>Fungi incertae sedis</taxon>
        <taxon>Mucoromycota</taxon>
        <taxon>Glomeromycotina</taxon>
        <taxon>Glomeromycetes</taxon>
        <taxon>Glomerales</taxon>
        <taxon>Glomeraceae</taxon>
        <taxon>Rhizophagus</taxon>
    </lineage>
</organism>
<reference evidence="5 6" key="1">
    <citation type="submission" date="2015-10" db="EMBL/GenBank/DDBJ databases">
        <title>Genome analyses suggest a sexual origin of heterokaryosis in a supposedly ancient asexual fungus.</title>
        <authorList>
            <person name="Ropars J."/>
            <person name="Sedzielewska K."/>
            <person name="Noel J."/>
            <person name="Charron P."/>
            <person name="Farinelli L."/>
            <person name="Marton T."/>
            <person name="Kruger M."/>
            <person name="Pelin A."/>
            <person name="Brachmann A."/>
            <person name="Corradi N."/>
        </authorList>
    </citation>
    <scope>NUCLEOTIDE SEQUENCE [LARGE SCALE GENOMIC DNA]</scope>
    <source>
        <strain evidence="5 6">A4</strain>
    </source>
</reference>
<dbReference type="EMBL" id="LLXI01000678">
    <property type="protein sequence ID" value="PKY48852.1"/>
    <property type="molecule type" value="Genomic_DNA"/>
</dbReference>
<dbReference type="OrthoDB" id="672793at2759"/>
<protein>
    <submittedName>
        <fullName evidence="5">HIT-like protein</fullName>
    </submittedName>
</protein>
<proteinExistence type="predicted"/>
<dbReference type="GO" id="GO:0009150">
    <property type="term" value="P:purine ribonucleotide metabolic process"/>
    <property type="evidence" value="ECO:0007669"/>
    <property type="project" value="TreeGrafter"/>
</dbReference>
<dbReference type="Gene3D" id="3.30.428.10">
    <property type="entry name" value="HIT-like"/>
    <property type="match status" value="1"/>
</dbReference>
<dbReference type="CDD" id="cd01277">
    <property type="entry name" value="HINT_subgroup"/>
    <property type="match status" value="1"/>
</dbReference>
<sequence>MSPINNPLFPRITPESPRNLSLNVKSNSVPSEDPKDCTFCKIVSGQLPCIKVFENDEILAFLDVAPISRGHTLVIPKTHISRLTLASPSIMSSLGSVLPQISNAVIQGVGTKDFNILQNNGQIAGQVVFHLHFHIIPRFKEVESRSGGRLRLSKDESEKIGKDIRAKL</sequence>
<dbReference type="GO" id="GO:0047627">
    <property type="term" value="F:adenylylsulfatase activity"/>
    <property type="evidence" value="ECO:0007669"/>
    <property type="project" value="TreeGrafter"/>
</dbReference>
<dbReference type="AlphaFoldDB" id="A0A2I1GQC1"/>
<evidence type="ECO:0000313" key="6">
    <source>
        <dbReference type="Proteomes" id="UP000234323"/>
    </source>
</evidence>
<dbReference type="InterPro" id="IPR019808">
    <property type="entry name" value="Histidine_triad_CS"/>
</dbReference>
<dbReference type="InterPro" id="IPR039384">
    <property type="entry name" value="HINT"/>
</dbReference>
<feature type="domain" description="HIT" evidence="4">
    <location>
        <begin position="38"/>
        <end position="147"/>
    </location>
</feature>
<feature type="short sequence motif" description="Histidine triad motif" evidence="2 3">
    <location>
        <begin position="130"/>
        <end position="134"/>
    </location>
</feature>
<comment type="caution">
    <text evidence="5">The sequence shown here is derived from an EMBL/GenBank/DDBJ whole genome shotgun (WGS) entry which is preliminary data.</text>
</comment>
<evidence type="ECO:0000259" key="4">
    <source>
        <dbReference type="PROSITE" id="PS51084"/>
    </source>
</evidence>
<accession>A0A2I1GQC1</accession>
<name>A0A2I1GQC1_9GLOM</name>
<dbReference type="VEuPathDB" id="FungiDB:RhiirFUN_017886"/>
<dbReference type="PROSITE" id="PS00892">
    <property type="entry name" value="HIT_1"/>
    <property type="match status" value="1"/>
</dbReference>
<evidence type="ECO:0000256" key="1">
    <source>
        <dbReference type="PIRSR" id="PIRSR601310-1"/>
    </source>
</evidence>